<sequence length="108" mass="12596">MFSGSSLEVELTLVTIEAKNSTAPADTKHLQLHSLSLATNLRLRRHLIWCWWDLPSLRSLMIWAFVDRCFPVSLEKYTNVQHLILPCHFLLLVGHVDLLRARQRNQYT</sequence>
<organism evidence="1 2">
    <name type="scientific">Protea cynaroides</name>
    <dbReference type="NCBI Taxonomy" id="273540"/>
    <lineage>
        <taxon>Eukaryota</taxon>
        <taxon>Viridiplantae</taxon>
        <taxon>Streptophyta</taxon>
        <taxon>Embryophyta</taxon>
        <taxon>Tracheophyta</taxon>
        <taxon>Spermatophyta</taxon>
        <taxon>Magnoliopsida</taxon>
        <taxon>Proteales</taxon>
        <taxon>Proteaceae</taxon>
        <taxon>Protea</taxon>
    </lineage>
</organism>
<keyword evidence="2" id="KW-1185">Reference proteome</keyword>
<evidence type="ECO:0000313" key="1">
    <source>
        <dbReference type="EMBL" id="KAJ4971674.1"/>
    </source>
</evidence>
<protein>
    <submittedName>
        <fullName evidence="1">Uncharacterized protein</fullName>
    </submittedName>
</protein>
<name>A0A9Q0KJI9_9MAGN</name>
<proteinExistence type="predicted"/>
<reference evidence="1" key="1">
    <citation type="journal article" date="2023" name="Plant J.">
        <title>The genome of the king protea, Protea cynaroides.</title>
        <authorList>
            <person name="Chang J."/>
            <person name="Duong T.A."/>
            <person name="Schoeman C."/>
            <person name="Ma X."/>
            <person name="Roodt D."/>
            <person name="Barker N."/>
            <person name="Li Z."/>
            <person name="Van de Peer Y."/>
            <person name="Mizrachi E."/>
        </authorList>
    </citation>
    <scope>NUCLEOTIDE SEQUENCE</scope>
    <source>
        <tissue evidence="1">Young leaves</tissue>
    </source>
</reference>
<dbReference type="Proteomes" id="UP001141806">
    <property type="component" value="Unassembled WGS sequence"/>
</dbReference>
<dbReference type="AlphaFoldDB" id="A0A9Q0KJI9"/>
<gene>
    <name evidence="1" type="ORF">NE237_004773</name>
</gene>
<accession>A0A9Q0KJI9</accession>
<dbReference type="EMBL" id="JAMYWD010000005">
    <property type="protein sequence ID" value="KAJ4971674.1"/>
    <property type="molecule type" value="Genomic_DNA"/>
</dbReference>
<evidence type="ECO:0000313" key="2">
    <source>
        <dbReference type="Proteomes" id="UP001141806"/>
    </source>
</evidence>
<comment type="caution">
    <text evidence="1">The sequence shown here is derived from an EMBL/GenBank/DDBJ whole genome shotgun (WGS) entry which is preliminary data.</text>
</comment>